<name>A0A062XMA5_9BACT</name>
<dbReference type="EMBL" id="JMFG01000018">
    <property type="protein sequence ID" value="KDA53702.1"/>
    <property type="molecule type" value="Genomic_DNA"/>
</dbReference>
<comment type="caution">
    <text evidence="1">The sequence shown here is derived from an EMBL/GenBank/DDBJ whole genome shotgun (WGS) entry which is preliminary data.</text>
</comment>
<dbReference type="InterPro" id="IPR010298">
    <property type="entry name" value="YacP-like"/>
</dbReference>
<proteinExistence type="predicted"/>
<organism evidence="1 2">
    <name type="scientific">Thermoanaerobaculum aquaticum</name>
    <dbReference type="NCBI Taxonomy" id="1312852"/>
    <lineage>
        <taxon>Bacteria</taxon>
        <taxon>Pseudomonadati</taxon>
        <taxon>Acidobacteriota</taxon>
        <taxon>Thermoanaerobaculia</taxon>
        <taxon>Thermoanaerobaculales</taxon>
        <taxon>Thermoanaerobaculaceae</taxon>
        <taxon>Thermoanaerobaculum</taxon>
    </lineage>
</organism>
<evidence type="ECO:0000313" key="1">
    <source>
        <dbReference type="EMBL" id="KDA53702.1"/>
    </source>
</evidence>
<dbReference type="AlphaFoldDB" id="A0A062XMA5"/>
<evidence type="ECO:0008006" key="3">
    <source>
        <dbReference type="Google" id="ProtNLM"/>
    </source>
</evidence>
<dbReference type="STRING" id="1312852.EG19_03035"/>
<dbReference type="Proteomes" id="UP000027284">
    <property type="component" value="Unassembled WGS sequence"/>
</dbReference>
<protein>
    <recommendedName>
        <fullName evidence="3">NYN domain-containing protein</fullName>
    </recommendedName>
</protein>
<sequence length="151" mass="16580">MPWVVDGNNVAGGTAREATRRAVLALAHREKLKVVLFFDGAPPPGTPAVEHLGAVEVRYVPHADSAILALLQQGGRGWRLVSSDQALASKARSLGAEVVSVGEFWRKLEGWEATNKGEPRFSAGEEMDYRLGVTPLPQEPLRVRRKRRKSF</sequence>
<keyword evidence="2" id="KW-1185">Reference proteome</keyword>
<gene>
    <name evidence="1" type="ORF">EG19_03035</name>
</gene>
<dbReference type="Pfam" id="PF05991">
    <property type="entry name" value="NYN_YacP"/>
    <property type="match status" value="1"/>
</dbReference>
<accession>A0A062XMA5</accession>
<dbReference type="RefSeq" id="WP_038049125.1">
    <property type="nucleotide sequence ID" value="NZ_JMFG01000018.1"/>
</dbReference>
<reference evidence="1 2" key="1">
    <citation type="submission" date="2014-04" db="EMBL/GenBank/DDBJ databases">
        <title>The Genome Sequence of Thermoanaerobaculum aquaticum MP-01, The First Cultivated Group 23 Acidobacterium.</title>
        <authorList>
            <person name="Stamps B.W."/>
            <person name="Losey N.A."/>
            <person name="Lawson P.A."/>
            <person name="Stevenson B.S."/>
        </authorList>
    </citation>
    <scope>NUCLEOTIDE SEQUENCE [LARGE SCALE GENOMIC DNA]</scope>
    <source>
        <strain evidence="1 2">MP-01</strain>
    </source>
</reference>
<evidence type="ECO:0000313" key="2">
    <source>
        <dbReference type="Proteomes" id="UP000027284"/>
    </source>
</evidence>